<gene>
    <name evidence="2" type="ORF">HMPREF0519_1158</name>
</gene>
<keyword evidence="1" id="KW-1133">Transmembrane helix</keyword>
<accession>C0XIU7</accession>
<dbReference type="HOGENOM" id="CLU_058398_0_0_9"/>
<comment type="caution">
    <text evidence="2">The sequence shown here is derived from an EMBL/GenBank/DDBJ whole genome shotgun (WGS) entry which is preliminary data.</text>
</comment>
<evidence type="ECO:0000313" key="2">
    <source>
        <dbReference type="EMBL" id="EEI24688.1"/>
    </source>
</evidence>
<feature type="transmembrane region" description="Helical" evidence="1">
    <location>
        <begin position="356"/>
        <end position="373"/>
    </location>
</feature>
<keyword evidence="3" id="KW-1185">Reference proteome</keyword>
<dbReference type="SMR" id="C0XIU7"/>
<organism evidence="2 3">
    <name type="scientific">Lentilactobacillus hilgardii (strain ATCC 8290 / DSM 20176 / CCUG 30140 / JCM 1155 / KCTC 3500 / NBRC 15886 / NCIMB 8040 / NRRL B-1843 / 9)</name>
    <dbReference type="NCBI Taxonomy" id="1423757"/>
    <lineage>
        <taxon>Bacteria</taxon>
        <taxon>Bacillati</taxon>
        <taxon>Bacillota</taxon>
        <taxon>Bacilli</taxon>
        <taxon>Lactobacillales</taxon>
        <taxon>Lactobacillaceae</taxon>
        <taxon>Lentilactobacillus</taxon>
    </lineage>
</organism>
<keyword evidence="1" id="KW-0472">Membrane</keyword>
<reference evidence="2 3" key="1">
    <citation type="submission" date="2009-01" db="EMBL/GenBank/DDBJ databases">
        <authorList>
            <person name="Qin X."/>
            <person name="Bachman B."/>
            <person name="Battles P."/>
            <person name="Bell A."/>
            <person name="Bess C."/>
            <person name="Bickham C."/>
            <person name="Chaboub L."/>
            <person name="Chen D."/>
            <person name="Coyle M."/>
            <person name="Deiros D.R."/>
            <person name="Dinh H."/>
            <person name="Forbes L."/>
            <person name="Fowler G."/>
            <person name="Francisco L."/>
            <person name="Fu Q."/>
            <person name="Gubbala S."/>
            <person name="Hale W."/>
            <person name="Han Y."/>
            <person name="Hemphill L."/>
            <person name="Highlander S.K."/>
            <person name="Hirani K."/>
            <person name="Hogues M."/>
            <person name="Jackson L."/>
            <person name="Jakkamsetti A."/>
            <person name="Javaid M."/>
            <person name="Jiang H."/>
            <person name="Korchina V."/>
            <person name="Kovar C."/>
            <person name="Lara F."/>
            <person name="Lee S."/>
            <person name="Mata R."/>
            <person name="Mathew T."/>
            <person name="Moen C."/>
            <person name="Morales K."/>
            <person name="Munidasa M."/>
            <person name="Nazareth L."/>
            <person name="Ngo R."/>
            <person name="Nguyen L."/>
            <person name="Okwuonu G."/>
            <person name="Ongeri F."/>
            <person name="Patil S."/>
            <person name="Petrosino J."/>
            <person name="Pham C."/>
            <person name="Pham P."/>
            <person name="Pu L.-L."/>
            <person name="Puazo M."/>
            <person name="Raj R."/>
            <person name="Reid J."/>
            <person name="Rouhana J."/>
            <person name="Saada N."/>
            <person name="Shang Y."/>
            <person name="Simmons D."/>
            <person name="Thornton R."/>
            <person name="Warren J."/>
            <person name="Weissenberger G."/>
            <person name="Zhang J."/>
            <person name="Zhang L."/>
            <person name="Zhou C."/>
            <person name="Zhu D."/>
            <person name="Muzny D."/>
            <person name="Worley K."/>
            <person name="Gibbs R."/>
        </authorList>
    </citation>
    <scope>NUCLEOTIDE SEQUENCE [LARGE SCALE GENOMIC DNA]</scope>
    <source>
        <strain evidence="3">ATCC 8290 / DSM 20176 / CCUG 30140 / JCM 1155 / KCTC 3500 / NBRC 15886 / NCIMB 8040 / NRRL B-1843 / 9</strain>
    </source>
</reference>
<dbReference type="RefSeq" id="WP_003634072.1">
    <property type="nucleotide sequence ID" value="NZ_AZDF01000006.1"/>
</dbReference>
<protein>
    <submittedName>
        <fullName evidence="2">Uncharacterized protein</fullName>
    </submittedName>
</protein>
<proteinExistence type="predicted"/>
<evidence type="ECO:0000313" key="3">
    <source>
        <dbReference type="Proteomes" id="UP000003752"/>
    </source>
</evidence>
<dbReference type="PATRIC" id="fig|1423757.3.peg.2204"/>
<dbReference type="EMBL" id="ACGP01000118">
    <property type="protein sequence ID" value="EEI24688.1"/>
    <property type="molecule type" value="Genomic_DNA"/>
</dbReference>
<keyword evidence="1" id="KW-0812">Transmembrane</keyword>
<name>C0XIU7_LENH9</name>
<feature type="transmembrane region" description="Helical" evidence="1">
    <location>
        <begin position="263"/>
        <end position="286"/>
    </location>
</feature>
<dbReference type="Proteomes" id="UP000003752">
    <property type="component" value="Unassembled WGS sequence"/>
</dbReference>
<evidence type="ECO:0000256" key="1">
    <source>
        <dbReference type="SAM" id="Phobius"/>
    </source>
</evidence>
<feature type="transmembrane region" description="Helical" evidence="1">
    <location>
        <begin position="159"/>
        <end position="184"/>
    </location>
</feature>
<feature type="transmembrane region" description="Helical" evidence="1">
    <location>
        <begin position="214"/>
        <end position="243"/>
    </location>
</feature>
<sequence>MNYLIFLLKKGLKSKLALLSVVLTIIVVSTCLFFDLRNQHVQTFESRAQEQILFDIRQKKHYTPKEIKQDPHDAVSLIDSDIQVNKKIQKLLHKRKWRQAYKKQIAYNNTQLKSSPNNGTETSKYFKESLISQILLCKALIRLNLADQSEDSPTTGTSFFLYIDDLVSSVLIILLVIFICSQLYTKRFANLLDKDTLPPIDTGKNILSNLFTGYTLAVALSVLAIGFSFITATSISGIGNWHYPFPYYTSQVPFNIYRPQSEFVIPTIVLRMLSSCFVVTCVYFFAVLTKKSLTTLLLNLLILIGTNQLTSSVKLLSKIGQYLPTSYFNGVSVSSGRLSFLAKNPQINEAHGIEALIIWTIFFGVAAFSVQYIRQHTRN</sequence>
<dbReference type="AlphaFoldDB" id="C0XIU7"/>